<comment type="caution">
    <text evidence="1">The sequence shown here is derived from an EMBL/GenBank/DDBJ whole genome shotgun (WGS) entry which is preliminary data.</text>
</comment>
<accession>A0A835J497</accession>
<keyword evidence="2" id="KW-1185">Reference proteome</keyword>
<dbReference type="AlphaFoldDB" id="A0A835J497"/>
<dbReference type="Proteomes" id="UP000657918">
    <property type="component" value="Unassembled WGS sequence"/>
</dbReference>
<reference evidence="1 2" key="1">
    <citation type="submission" date="2020-10" db="EMBL/GenBank/DDBJ databases">
        <title>Plant Genome Project.</title>
        <authorList>
            <person name="Zhang R.-G."/>
        </authorList>
    </citation>
    <scope>NUCLEOTIDE SEQUENCE [LARGE SCALE GENOMIC DNA]</scope>
    <source>
        <strain evidence="1">FAFU-HL-1</strain>
        <tissue evidence="1">Leaf</tissue>
    </source>
</reference>
<gene>
    <name evidence="1" type="ORF">SADUNF_Sadunf17G0019100</name>
</gene>
<name>A0A835J497_9ROSI</name>
<dbReference type="EMBL" id="JADGMS010000017">
    <property type="protein sequence ID" value="KAF9663253.1"/>
    <property type="molecule type" value="Genomic_DNA"/>
</dbReference>
<evidence type="ECO:0000313" key="2">
    <source>
        <dbReference type="Proteomes" id="UP000657918"/>
    </source>
</evidence>
<evidence type="ECO:0000313" key="1">
    <source>
        <dbReference type="EMBL" id="KAF9663253.1"/>
    </source>
</evidence>
<protein>
    <submittedName>
        <fullName evidence="1">Uncharacterized protein</fullName>
    </submittedName>
</protein>
<sequence>MRRQQTLEESHHHCKVILPNQSVLLKIVPNTRIKYLDLCVEEGDTSLTAIAVSEDGASTIITVTCSTSLLKLAKL</sequence>
<proteinExistence type="predicted"/>
<organism evidence="1 2">
    <name type="scientific">Salix dunnii</name>
    <dbReference type="NCBI Taxonomy" id="1413687"/>
    <lineage>
        <taxon>Eukaryota</taxon>
        <taxon>Viridiplantae</taxon>
        <taxon>Streptophyta</taxon>
        <taxon>Embryophyta</taxon>
        <taxon>Tracheophyta</taxon>
        <taxon>Spermatophyta</taxon>
        <taxon>Magnoliopsida</taxon>
        <taxon>eudicotyledons</taxon>
        <taxon>Gunneridae</taxon>
        <taxon>Pentapetalae</taxon>
        <taxon>rosids</taxon>
        <taxon>fabids</taxon>
        <taxon>Malpighiales</taxon>
        <taxon>Salicaceae</taxon>
        <taxon>Saliceae</taxon>
        <taxon>Salix</taxon>
    </lineage>
</organism>